<protein>
    <submittedName>
        <fullName evidence="2">Uncharacterized protein</fullName>
    </submittedName>
</protein>
<dbReference type="EMBL" id="CABFJX010000024">
    <property type="protein sequence ID" value="VTT58656.1"/>
    <property type="molecule type" value="Genomic_DNA"/>
</dbReference>
<feature type="compositionally biased region" description="Basic and acidic residues" evidence="1">
    <location>
        <begin position="697"/>
        <end position="708"/>
    </location>
</feature>
<accession>A0A9Q9RBU4</accession>
<gene>
    <name evidence="2" type="ORF">C2S_3594</name>
</gene>
<dbReference type="Proteomes" id="UP000760494">
    <property type="component" value="Unassembled WGS sequence"/>
</dbReference>
<feature type="compositionally biased region" description="Polar residues" evidence="1">
    <location>
        <begin position="1"/>
        <end position="10"/>
    </location>
</feature>
<feature type="region of interest" description="Disordered" evidence="1">
    <location>
        <begin position="1"/>
        <end position="44"/>
    </location>
</feature>
<proteinExistence type="predicted"/>
<feature type="compositionally biased region" description="Basic residues" evidence="1">
    <location>
        <begin position="782"/>
        <end position="791"/>
    </location>
</feature>
<reference evidence="2" key="1">
    <citation type="submission" date="2019-05" db="EMBL/GenBank/DDBJ databases">
        <authorList>
            <person name="Piombo E."/>
        </authorList>
    </citation>
    <scope>NUCLEOTIDE SEQUENCE</scope>
    <source>
        <strain evidence="2">C2S</strain>
    </source>
</reference>
<feature type="compositionally biased region" description="Polar residues" evidence="1">
    <location>
        <begin position="21"/>
        <end position="41"/>
    </location>
</feature>
<dbReference type="AlphaFoldDB" id="A0A9Q9RBU4"/>
<name>A0A9Q9RBU4_FUSFU</name>
<organism evidence="2 3">
    <name type="scientific">Fusarium fujikuroi</name>
    <name type="common">Bakanae and foot rot disease fungus</name>
    <name type="synonym">Gibberella fujikuroi</name>
    <dbReference type="NCBI Taxonomy" id="5127"/>
    <lineage>
        <taxon>Eukaryota</taxon>
        <taxon>Fungi</taxon>
        <taxon>Dikarya</taxon>
        <taxon>Ascomycota</taxon>
        <taxon>Pezizomycotina</taxon>
        <taxon>Sordariomycetes</taxon>
        <taxon>Hypocreomycetidae</taxon>
        <taxon>Hypocreales</taxon>
        <taxon>Nectriaceae</taxon>
        <taxon>Fusarium</taxon>
        <taxon>Fusarium fujikuroi species complex</taxon>
    </lineage>
</organism>
<evidence type="ECO:0000313" key="2">
    <source>
        <dbReference type="EMBL" id="VTT58656.1"/>
    </source>
</evidence>
<evidence type="ECO:0000313" key="3">
    <source>
        <dbReference type="Proteomes" id="UP000760494"/>
    </source>
</evidence>
<comment type="caution">
    <text evidence="2">The sequence shown here is derived from an EMBL/GenBank/DDBJ whole genome shotgun (WGS) entry which is preliminary data.</text>
</comment>
<feature type="region of interest" description="Disordered" evidence="1">
    <location>
        <begin position="757"/>
        <end position="791"/>
    </location>
</feature>
<evidence type="ECO:0000256" key="1">
    <source>
        <dbReference type="SAM" id="MobiDB-lite"/>
    </source>
</evidence>
<sequence>MGDSASTASLSGLHECLSRPPSDNNNHKPMSYGKTSSQPEQSFELESLKLSKDAFPTLPDTLISISHVQPTGRPDLEQDTTLTSLLSQVRLEPSTVPRRDANDWQGRTILDDEFANDTDKIELLRIAKFFSQSRPESDLVAFLEAIRARFPPISEWIWPLLEQFRQYRGKPVIVVLLQCPRRDETITKPPHASCFTHEMIDAIENSLRPLGLGVLKLDFRKQCRRTKDNKHCPSIGYGRESFILGLCTVVEMLIATRIFSVRIHSTIAFSKSIASPGGGIDIILQWDKSLIGAVYRVPWHPRILYAHLNQGVAYRNALLLLQSHLFPILQSISLYFQRAHAWYASGVAFDVSEHSQLFLDYCRRSDCGAVRFIFAKRSPQSTDCRPFRQALTSPSDSELLSQFRTITQPRLPIIRPPRIVPTTLRWTSSGGLSVALSSSSASVTVTTSPPLESLSLPSIGYTESWCPDTNIPRIPPNSAEGSPRFHSSIPNVLDRNCLMVNILPNRYQQQAVPQNNELSDNYETVIPEFTAPFDVIELRRQVLRVPQEFRSQRLDSHSFPRLPIFLDTFLDLTWDTIGAWIEDMFPGTGSRFLELKWALSQSNTAVTHIDGDIPAQNVMGDSTEQDKQSFREELRLRQALEAPYDKKLRKKYNAQAQMEWYRKFLSKMTPNELEAYRERKHKIGIKVRAKWSAAQWDNRRKTNRESRARMKSRMTEQQLEEQRAKASAYNRTYRARVKVNQTPAEREKFLEKDRIRMKQKRSNMTPAQRRAYNDRQNQLTRMRGKKMKPVH</sequence>
<feature type="region of interest" description="Disordered" evidence="1">
    <location>
        <begin position="696"/>
        <end position="727"/>
    </location>
</feature>